<proteinExistence type="predicted"/>
<dbReference type="OrthoDB" id="10068119at2759"/>
<evidence type="ECO:0000256" key="2">
    <source>
        <dbReference type="ARBA" id="ARBA00022614"/>
    </source>
</evidence>
<gene>
    <name evidence="9" type="ORF">J437_LFUL003986</name>
</gene>
<evidence type="ECO:0000313" key="10">
    <source>
        <dbReference type="Proteomes" id="UP000792457"/>
    </source>
</evidence>
<dbReference type="Gene3D" id="3.80.10.10">
    <property type="entry name" value="Ribonuclease Inhibitor"/>
    <property type="match status" value="2"/>
</dbReference>
<comment type="caution">
    <text evidence="9">The sequence shown here is derived from an EMBL/GenBank/DDBJ whole genome shotgun (WGS) entry which is preliminary data.</text>
</comment>
<dbReference type="SUPFAM" id="SSF52058">
    <property type="entry name" value="L domain-like"/>
    <property type="match status" value="1"/>
</dbReference>
<dbReference type="EMBL" id="KZ308316">
    <property type="protein sequence ID" value="KAG8227255.1"/>
    <property type="molecule type" value="Genomic_DNA"/>
</dbReference>
<keyword evidence="10" id="KW-1185">Reference proteome</keyword>
<name>A0A8K0NWN3_LADFU</name>
<dbReference type="GO" id="GO:0038023">
    <property type="term" value="F:signaling receptor activity"/>
    <property type="evidence" value="ECO:0007669"/>
    <property type="project" value="TreeGrafter"/>
</dbReference>
<keyword evidence="3 7" id="KW-0812">Transmembrane</keyword>
<accession>A0A8K0NWN3</accession>
<evidence type="ECO:0000313" key="9">
    <source>
        <dbReference type="EMBL" id="KAG8227255.1"/>
    </source>
</evidence>
<dbReference type="GO" id="GO:0007165">
    <property type="term" value="P:signal transduction"/>
    <property type="evidence" value="ECO:0007669"/>
    <property type="project" value="TreeGrafter"/>
</dbReference>
<evidence type="ECO:0000256" key="1">
    <source>
        <dbReference type="ARBA" id="ARBA00004167"/>
    </source>
</evidence>
<reference evidence="9" key="1">
    <citation type="submission" date="2013-04" db="EMBL/GenBank/DDBJ databases">
        <authorList>
            <person name="Qu J."/>
            <person name="Murali S.C."/>
            <person name="Bandaranaike D."/>
            <person name="Bellair M."/>
            <person name="Blankenburg K."/>
            <person name="Chao H."/>
            <person name="Dinh H."/>
            <person name="Doddapaneni H."/>
            <person name="Downs B."/>
            <person name="Dugan-Rocha S."/>
            <person name="Elkadiri S."/>
            <person name="Gnanaolivu R.D."/>
            <person name="Hernandez B."/>
            <person name="Javaid M."/>
            <person name="Jayaseelan J.C."/>
            <person name="Lee S."/>
            <person name="Li M."/>
            <person name="Ming W."/>
            <person name="Munidasa M."/>
            <person name="Muniz J."/>
            <person name="Nguyen L."/>
            <person name="Ongeri F."/>
            <person name="Osuji N."/>
            <person name="Pu L.-L."/>
            <person name="Puazo M."/>
            <person name="Qu C."/>
            <person name="Quiroz J."/>
            <person name="Raj R."/>
            <person name="Weissenberger G."/>
            <person name="Xin Y."/>
            <person name="Zou X."/>
            <person name="Han Y."/>
            <person name="Richards S."/>
            <person name="Worley K."/>
            <person name="Muzny D."/>
            <person name="Gibbs R."/>
        </authorList>
    </citation>
    <scope>NUCLEOTIDE SEQUENCE</scope>
    <source>
        <strain evidence="9">Sampled in the wild</strain>
    </source>
</reference>
<keyword evidence="4" id="KW-0732">Signal</keyword>
<evidence type="ECO:0000256" key="6">
    <source>
        <dbReference type="ARBA" id="ARBA00023136"/>
    </source>
</evidence>
<organism evidence="9 10">
    <name type="scientific">Ladona fulva</name>
    <name type="common">Scarce chaser dragonfly</name>
    <name type="synonym">Libellula fulva</name>
    <dbReference type="NCBI Taxonomy" id="123851"/>
    <lineage>
        <taxon>Eukaryota</taxon>
        <taxon>Metazoa</taxon>
        <taxon>Ecdysozoa</taxon>
        <taxon>Arthropoda</taxon>
        <taxon>Hexapoda</taxon>
        <taxon>Insecta</taxon>
        <taxon>Pterygota</taxon>
        <taxon>Palaeoptera</taxon>
        <taxon>Odonata</taxon>
        <taxon>Epiprocta</taxon>
        <taxon>Anisoptera</taxon>
        <taxon>Libelluloidea</taxon>
        <taxon>Libellulidae</taxon>
        <taxon>Ladona</taxon>
    </lineage>
</organism>
<dbReference type="InterPro" id="IPR032675">
    <property type="entry name" value="LRR_dom_sf"/>
</dbReference>
<dbReference type="AlphaFoldDB" id="A0A8K0NWN3"/>
<protein>
    <recommendedName>
        <fullName evidence="8">LRRNT domain-containing protein</fullName>
    </recommendedName>
</protein>
<evidence type="ECO:0000256" key="7">
    <source>
        <dbReference type="SAM" id="Phobius"/>
    </source>
</evidence>
<reference evidence="9" key="2">
    <citation type="submission" date="2017-10" db="EMBL/GenBank/DDBJ databases">
        <title>Ladona fulva Genome sequencing and assembly.</title>
        <authorList>
            <person name="Murali S."/>
            <person name="Richards S."/>
            <person name="Bandaranaike D."/>
            <person name="Bellair M."/>
            <person name="Blankenburg K."/>
            <person name="Chao H."/>
            <person name="Dinh H."/>
            <person name="Doddapaneni H."/>
            <person name="Dugan-Rocha S."/>
            <person name="Elkadiri S."/>
            <person name="Gnanaolivu R."/>
            <person name="Hernandez B."/>
            <person name="Skinner E."/>
            <person name="Javaid M."/>
            <person name="Lee S."/>
            <person name="Li M."/>
            <person name="Ming W."/>
            <person name="Munidasa M."/>
            <person name="Muniz J."/>
            <person name="Nguyen L."/>
            <person name="Hughes D."/>
            <person name="Osuji N."/>
            <person name="Pu L.-L."/>
            <person name="Puazo M."/>
            <person name="Qu C."/>
            <person name="Quiroz J."/>
            <person name="Raj R."/>
            <person name="Weissenberger G."/>
            <person name="Xin Y."/>
            <person name="Zou X."/>
            <person name="Han Y."/>
            <person name="Worley K."/>
            <person name="Muzny D."/>
            <person name="Gibbs R."/>
        </authorList>
    </citation>
    <scope>NUCLEOTIDE SEQUENCE</scope>
    <source>
        <strain evidence="9">Sampled in the wild</strain>
    </source>
</reference>
<comment type="subcellular location">
    <subcellularLocation>
        <location evidence="1">Membrane</location>
        <topology evidence="1">Single-pass membrane protein</topology>
    </subcellularLocation>
</comment>
<dbReference type="Proteomes" id="UP000792457">
    <property type="component" value="Unassembled WGS sequence"/>
</dbReference>
<dbReference type="GO" id="GO:0005886">
    <property type="term" value="C:plasma membrane"/>
    <property type="evidence" value="ECO:0007669"/>
    <property type="project" value="TreeGrafter"/>
</dbReference>
<evidence type="ECO:0000256" key="5">
    <source>
        <dbReference type="ARBA" id="ARBA00022989"/>
    </source>
</evidence>
<dbReference type="SMART" id="SM00013">
    <property type="entry name" value="LRRNT"/>
    <property type="match status" value="1"/>
</dbReference>
<keyword evidence="5 7" id="KW-1133">Transmembrane helix</keyword>
<feature type="transmembrane region" description="Helical" evidence="7">
    <location>
        <begin position="477"/>
        <end position="498"/>
    </location>
</feature>
<dbReference type="PANTHER" id="PTHR24365:SF541">
    <property type="entry name" value="PROTEIN TOLL-RELATED"/>
    <property type="match status" value="1"/>
</dbReference>
<feature type="domain" description="LRRNT" evidence="8">
    <location>
        <begin position="288"/>
        <end position="335"/>
    </location>
</feature>
<dbReference type="InterPro" id="IPR000372">
    <property type="entry name" value="LRRNT"/>
</dbReference>
<evidence type="ECO:0000259" key="8">
    <source>
        <dbReference type="SMART" id="SM00013"/>
    </source>
</evidence>
<dbReference type="PANTHER" id="PTHR24365">
    <property type="entry name" value="TOLL-LIKE RECEPTOR"/>
    <property type="match status" value="1"/>
</dbReference>
<keyword evidence="6 7" id="KW-0472">Membrane</keyword>
<sequence>MADMSFGLEFYRKLFLSIAIFIVVILHECSVTSSSVEKKKEESESHEAVPDVCVNIPKDLCPSRESDCLCVTLSSLNNATYGNLFSTNLSKTVLCCHISEVEQLKSNIRCALTENEILALHVRNSSVGSTSLSLASEYLKSLTSLAITDGTPPNISRYLSDSAPNISCLNLSRNGMSDLPEDALKDLHFLQALDLSSNNVTKFPQFPKKELWIDISGNRYFGCSEFLPYISPNETQLEDLDHLSIKFHNKRNTSCISSKTYDWFNWIDRTTLEELEGFLEHQKGLQKECPSGKGYTCFCTINRIDYNPRRYSVAVDCSGRNLTKLPLSLPPHTVMLNVSNNRISSLELLGRQSDYKEIRRFDGTDNLITSIEVLEGSEFLKHFQVLLLSGNKLKELPMYILQGFFEDTNSIRYLNLGSNDYSCNCQTFYGLMDWLIQNKKYILDLDDIVCTSQDPHVKITSLKREMVCFHETDWLDYMYVVVLAEIVLLIALITKVTYDYWIFKTKGYLPWPASQTPKMPCFSLTSLA</sequence>
<evidence type="ECO:0000256" key="3">
    <source>
        <dbReference type="ARBA" id="ARBA00022692"/>
    </source>
</evidence>
<keyword evidence="2" id="KW-0433">Leucine-rich repeat</keyword>
<evidence type="ECO:0000256" key="4">
    <source>
        <dbReference type="ARBA" id="ARBA00022729"/>
    </source>
</evidence>